<dbReference type="OrthoDB" id="6336438at2"/>
<sequence length="192" mass="21045">MNIKNNIKNSRILLTSMSMALSLAIVGCSSTPVAAPTPYKPANSKAAYGYSSEKIAVDEYKVLFKATDKTPADKVQQFALYRAAEIAQKQGFTYLAIVKTNVDKKPVIAREVMTGKEEPPVFQTDRQCTMSGCDEVAQPMAVPSSNDVVKTQINDIYFTIDVKMANDKTRLGKNAFTVLEVLSQPLEPKNAN</sequence>
<protein>
    <recommendedName>
        <fullName evidence="4">Lipoprotein</fullName>
    </recommendedName>
</protein>
<evidence type="ECO:0008006" key="4">
    <source>
        <dbReference type="Google" id="ProtNLM"/>
    </source>
</evidence>
<keyword evidence="3" id="KW-1185">Reference proteome</keyword>
<feature type="chain" id="PRO_5002100812" description="Lipoprotein" evidence="1">
    <location>
        <begin position="35"/>
        <end position="192"/>
    </location>
</feature>
<dbReference type="Proteomes" id="UP000031197">
    <property type="component" value="Unassembled WGS sequence"/>
</dbReference>
<name>A0A0B3Y5U9_9ALTE</name>
<evidence type="ECO:0000313" key="2">
    <source>
        <dbReference type="EMBL" id="KHT57466.1"/>
    </source>
</evidence>
<evidence type="ECO:0000256" key="1">
    <source>
        <dbReference type="SAM" id="SignalP"/>
    </source>
</evidence>
<dbReference type="PROSITE" id="PS51257">
    <property type="entry name" value="PROKAR_LIPOPROTEIN"/>
    <property type="match status" value="1"/>
</dbReference>
<proteinExistence type="predicted"/>
<organism evidence="2 3">
    <name type="scientific">Alteromonas marina</name>
    <dbReference type="NCBI Taxonomy" id="203795"/>
    <lineage>
        <taxon>Bacteria</taxon>
        <taxon>Pseudomonadati</taxon>
        <taxon>Pseudomonadota</taxon>
        <taxon>Gammaproteobacteria</taxon>
        <taxon>Alteromonadales</taxon>
        <taxon>Alteromonadaceae</taxon>
        <taxon>Alteromonas/Salinimonas group</taxon>
        <taxon>Alteromonas</taxon>
    </lineage>
</organism>
<evidence type="ECO:0000313" key="3">
    <source>
        <dbReference type="Proteomes" id="UP000031197"/>
    </source>
</evidence>
<dbReference type="AlphaFoldDB" id="A0A0B3Y5U9"/>
<reference evidence="2 3" key="1">
    <citation type="submission" date="2014-12" db="EMBL/GenBank/DDBJ databases">
        <title>Genome sequencing of Alteromonas marina AD001.</title>
        <authorList>
            <person name="Adrian T.G.S."/>
            <person name="Chan K.G."/>
        </authorList>
    </citation>
    <scope>NUCLEOTIDE SEQUENCE [LARGE SCALE GENOMIC DNA]</scope>
    <source>
        <strain evidence="2 3">AD001</strain>
    </source>
</reference>
<feature type="signal peptide" evidence="1">
    <location>
        <begin position="1"/>
        <end position="34"/>
    </location>
</feature>
<keyword evidence="1" id="KW-0732">Signal</keyword>
<dbReference type="RefSeq" id="WP_039216552.1">
    <property type="nucleotide sequence ID" value="NZ_JWLW01000003.1"/>
</dbReference>
<gene>
    <name evidence="2" type="ORF">RJ41_02185</name>
</gene>
<comment type="caution">
    <text evidence="2">The sequence shown here is derived from an EMBL/GenBank/DDBJ whole genome shotgun (WGS) entry which is preliminary data.</text>
</comment>
<dbReference type="EMBL" id="JWLW01000003">
    <property type="protein sequence ID" value="KHT57466.1"/>
    <property type="molecule type" value="Genomic_DNA"/>
</dbReference>
<dbReference type="NCBIfam" id="NF047637">
    <property type="entry name" value="lipo_CC0125"/>
    <property type="match status" value="1"/>
</dbReference>
<accession>A0A0B3Y5U9</accession>